<protein>
    <submittedName>
        <fullName evidence="8">Response regulator bacteriocinproduction-related</fullName>
    </submittedName>
</protein>
<gene>
    <name evidence="8" type="ordered locus">LBA0603</name>
</gene>
<dbReference type="PATRIC" id="fig|272621.13.peg.576"/>
<evidence type="ECO:0000256" key="4">
    <source>
        <dbReference type="ARBA" id="ARBA00037164"/>
    </source>
</evidence>
<feature type="domain" description="Response regulatory" evidence="6">
    <location>
        <begin position="4"/>
        <end position="138"/>
    </location>
</feature>
<name>Q5FLE2_LACAC</name>
<organism evidence="9">
    <name type="scientific">Lactobacillus acidophilus (strain ATCC 700396 / NCK56 / N2 / NCFM)</name>
    <dbReference type="NCBI Taxonomy" id="272621"/>
    <lineage>
        <taxon>Bacteria</taxon>
        <taxon>Bacillati</taxon>
        <taxon>Bacillota</taxon>
        <taxon>Bacilli</taxon>
        <taxon>Lactobacillales</taxon>
        <taxon>Lactobacillaceae</taxon>
        <taxon>Lactobacillus</taxon>
    </lineage>
</organism>
<reference evidence="8 9" key="1">
    <citation type="journal article" date="2005" name="Proc. Natl. Acad. Sci. U.S.A.">
        <title>Complete genome sequence of the probiotic lactic acid bacterium Lactobacillus acidophilus NCFM.</title>
        <authorList>
            <person name="Altermann E."/>
            <person name="Russell W.M."/>
            <person name="Azcarate-Peril M.A."/>
            <person name="Barrangou R."/>
            <person name="Buck B.L."/>
            <person name="McAuliffe O."/>
            <person name="Souther N."/>
            <person name="Dobson A."/>
            <person name="Duong T."/>
            <person name="Callanan M."/>
            <person name="Lick S."/>
            <person name="Hamrick A."/>
            <person name="Cano R."/>
            <person name="Klaenhammer T.R."/>
        </authorList>
    </citation>
    <scope>NUCLEOTIDE SEQUENCE [LARGE SCALE GENOMIC DNA]</scope>
    <source>
        <strain evidence="9">ATCC 700396 / NCK56 / N2 / NCFM</strain>
    </source>
</reference>
<dbReference type="eggNOG" id="COG3279">
    <property type="taxonomic scope" value="Bacteria"/>
</dbReference>
<evidence type="ECO:0000259" key="6">
    <source>
        <dbReference type="PROSITE" id="PS50110"/>
    </source>
</evidence>
<dbReference type="InterPro" id="IPR001789">
    <property type="entry name" value="Sig_transdc_resp-reg_receiver"/>
</dbReference>
<dbReference type="Gene3D" id="3.40.50.2300">
    <property type="match status" value="1"/>
</dbReference>
<evidence type="ECO:0000256" key="3">
    <source>
        <dbReference type="ARBA" id="ARBA00023159"/>
    </source>
</evidence>
<keyword evidence="1" id="KW-0963">Cytoplasm</keyword>
<dbReference type="PANTHER" id="PTHR37299">
    <property type="entry name" value="TRANSCRIPTIONAL REGULATOR-RELATED"/>
    <property type="match status" value="1"/>
</dbReference>
<dbReference type="STRING" id="272621.LBA0603"/>
<dbReference type="PROSITE" id="PS50110">
    <property type="entry name" value="RESPONSE_REGULATORY"/>
    <property type="match status" value="1"/>
</dbReference>
<dbReference type="DNASU" id="3253043"/>
<dbReference type="SMART" id="SM00850">
    <property type="entry name" value="LytTR"/>
    <property type="match status" value="1"/>
</dbReference>
<dbReference type="InterPro" id="IPR011006">
    <property type="entry name" value="CheY-like_superfamily"/>
</dbReference>
<dbReference type="Gene3D" id="2.40.50.1020">
    <property type="entry name" value="LytTr DNA-binding domain"/>
    <property type="match status" value="1"/>
</dbReference>
<sequence length="265" mass="30360">MKYTVIICDDNLNHASNLALKIGIAAMVDSGDNPDTEIDLEIGKIAQNALDVIEYLKENPISGGIYFLDIELSQEKNAMNGIDLAEQVKQLDPRAQIIFVTAYNEYMEMTFERRIGAVDYINKSNPNLQNRLNETLQDTVRRISKENYSKKMTFSYRLGRIIKNINIDDIYYISTTKAPHKLKLVKNDGTAEFAGDIKSVDKQNEFLTKVSQSYLVNPKNIVQINLKKKEITLSNGDAIKFSRRFTHVMKDMINTYNLKQNNYQI</sequence>
<dbReference type="SMART" id="SM00448">
    <property type="entry name" value="REC"/>
    <property type="match status" value="1"/>
</dbReference>
<dbReference type="Pfam" id="PF00072">
    <property type="entry name" value="Response_reg"/>
    <property type="match status" value="1"/>
</dbReference>
<dbReference type="RefSeq" id="WP_011254200.1">
    <property type="nucleotide sequence ID" value="NC_006814.3"/>
</dbReference>
<dbReference type="HOGENOM" id="CLU_000445_14_6_9"/>
<dbReference type="OrthoDB" id="9809318at2"/>
<accession>Q5FLE2</accession>
<feature type="domain" description="HTH LytTR-type" evidence="7">
    <location>
        <begin position="154"/>
        <end position="255"/>
    </location>
</feature>
<evidence type="ECO:0000313" key="8">
    <source>
        <dbReference type="EMBL" id="AAV42482.1"/>
    </source>
</evidence>
<dbReference type="InterPro" id="IPR007492">
    <property type="entry name" value="LytTR_DNA-bd_dom"/>
</dbReference>
<dbReference type="GeneID" id="93290267"/>
<dbReference type="PANTHER" id="PTHR37299:SF3">
    <property type="entry name" value="STAGE 0 SPORULATION PROTEIN A HOMOLOG"/>
    <property type="match status" value="1"/>
</dbReference>
<dbReference type="AlphaFoldDB" id="Q5FLE2"/>
<evidence type="ECO:0000256" key="5">
    <source>
        <dbReference type="PROSITE-ProRule" id="PRU00169"/>
    </source>
</evidence>
<evidence type="ECO:0000256" key="1">
    <source>
        <dbReference type="ARBA" id="ARBA00022490"/>
    </source>
</evidence>
<dbReference type="GO" id="GO:0003677">
    <property type="term" value="F:DNA binding"/>
    <property type="evidence" value="ECO:0007669"/>
    <property type="project" value="InterPro"/>
</dbReference>
<dbReference type="GO" id="GO:0000156">
    <property type="term" value="F:phosphorelay response regulator activity"/>
    <property type="evidence" value="ECO:0007669"/>
    <property type="project" value="InterPro"/>
</dbReference>
<dbReference type="Pfam" id="PF04397">
    <property type="entry name" value="LytTR"/>
    <property type="match status" value="1"/>
</dbReference>
<keyword evidence="5" id="KW-0597">Phosphoprotein</keyword>
<evidence type="ECO:0000256" key="2">
    <source>
        <dbReference type="ARBA" id="ARBA00023012"/>
    </source>
</evidence>
<keyword evidence="9" id="KW-1185">Reference proteome</keyword>
<proteinExistence type="predicted"/>
<dbReference type="InterPro" id="IPR046947">
    <property type="entry name" value="LytR-like"/>
</dbReference>
<comment type="function">
    <text evidence="4">Required for high-level post-exponential phase expression of a series of secreted proteins.</text>
</comment>
<evidence type="ECO:0000259" key="7">
    <source>
        <dbReference type="PROSITE" id="PS50930"/>
    </source>
</evidence>
<dbReference type="EMBL" id="CP000033">
    <property type="protein sequence ID" value="AAV42482.1"/>
    <property type="molecule type" value="Genomic_DNA"/>
</dbReference>
<dbReference type="SUPFAM" id="SSF52172">
    <property type="entry name" value="CheY-like"/>
    <property type="match status" value="1"/>
</dbReference>
<dbReference type="BioCyc" id="LACI272621:G1G49-627-MONOMER"/>
<keyword evidence="3" id="KW-0010">Activator</keyword>
<dbReference type="Proteomes" id="UP000006381">
    <property type="component" value="Chromosome"/>
</dbReference>
<keyword evidence="2" id="KW-0902">Two-component regulatory system</keyword>
<dbReference type="PROSITE" id="PS50930">
    <property type="entry name" value="HTH_LYTTR"/>
    <property type="match status" value="1"/>
</dbReference>
<evidence type="ECO:0000313" key="9">
    <source>
        <dbReference type="Proteomes" id="UP000006381"/>
    </source>
</evidence>
<dbReference type="KEGG" id="lac:LBA0603"/>
<feature type="modified residue" description="4-aspartylphosphate" evidence="5">
    <location>
        <position position="69"/>
    </location>
</feature>